<dbReference type="Pfam" id="PF04965">
    <property type="entry name" value="GPW_gp25"/>
    <property type="match status" value="1"/>
</dbReference>
<name>A0A4V1IJV7_METBY</name>
<dbReference type="InterPro" id="IPR017737">
    <property type="entry name" value="TssE1-like"/>
</dbReference>
<dbReference type="InterPro" id="IPR007048">
    <property type="entry name" value="IraD/Gp25-like"/>
</dbReference>
<keyword evidence="3" id="KW-1185">Reference proteome</keyword>
<evidence type="ECO:0000259" key="1">
    <source>
        <dbReference type="Pfam" id="PF04965"/>
    </source>
</evidence>
<feature type="domain" description="IraD/Gp25-like" evidence="1">
    <location>
        <begin position="39"/>
        <end position="141"/>
    </location>
</feature>
<dbReference type="PANTHER" id="PTHR38595:SF1">
    <property type="entry name" value="TYPE VI SECRETION SYSTEM COMPONENT TSSE1"/>
    <property type="match status" value="1"/>
</dbReference>
<organism evidence="2 3">
    <name type="scientific">Methylotuvimicrobium buryatense</name>
    <name type="common">Methylomicrobium buryatense</name>
    <dbReference type="NCBI Taxonomy" id="95641"/>
    <lineage>
        <taxon>Bacteria</taxon>
        <taxon>Pseudomonadati</taxon>
        <taxon>Pseudomonadota</taxon>
        <taxon>Gammaproteobacteria</taxon>
        <taxon>Methylococcales</taxon>
        <taxon>Methylococcaceae</taxon>
        <taxon>Methylotuvimicrobium</taxon>
    </lineage>
</organism>
<evidence type="ECO:0000313" key="2">
    <source>
        <dbReference type="EMBL" id="QCW82745.1"/>
    </source>
</evidence>
<dbReference type="AlphaFoldDB" id="A0A4V1IJV7"/>
<dbReference type="STRING" id="675511.GCA_000341735_00791"/>
<dbReference type="InterPro" id="IPR053176">
    <property type="entry name" value="T6SS_TssE1-like"/>
</dbReference>
<dbReference type="RefSeq" id="WP_014148414.1">
    <property type="nucleotide sequence ID" value="NZ_CP035467.1"/>
</dbReference>
<dbReference type="PANTHER" id="PTHR38595">
    <property type="entry name" value="CYTOPLASMIC PROTEIN-RELATED"/>
    <property type="match status" value="1"/>
</dbReference>
<reference evidence="3" key="1">
    <citation type="journal article" date="2019" name="J. Bacteriol.">
        <title>A Mutagenic Screen Identifies a TonB-Dependent Receptor Required for the Lanthanide Metal Switch in the Type I Methanotroph 'Methylotuvimicrobium buryatense' 5GB1C.</title>
        <authorList>
            <person name="Groom J.D."/>
            <person name="Ford S.M."/>
            <person name="Pesesky M.W."/>
            <person name="Lidstrom M.E."/>
        </authorList>
    </citation>
    <scope>NUCLEOTIDE SEQUENCE [LARGE SCALE GENOMIC DNA]</scope>
    <source>
        <strain evidence="3">5GB1C</strain>
    </source>
</reference>
<dbReference type="NCBIfam" id="TIGR03357">
    <property type="entry name" value="VI_zyme"/>
    <property type="match status" value="1"/>
</dbReference>
<accession>A0A4V1IJV7</accession>
<dbReference type="EMBL" id="CP035467">
    <property type="protein sequence ID" value="QCW82745.1"/>
    <property type="molecule type" value="Genomic_DNA"/>
</dbReference>
<sequence length="166" mass="18628">MAELTQKERLQPSLLDRLTDDEPNNRVESRDKRVLSMQRLRQSVLRDVSWLLNADSFESVADLTDYPEVAQSVINFGIQNLAGTSVVGADLTNIERKLKQAISVFEPRILPNSLSVKVLSADVMSHQAISFDIEANLWAQPLPIHLYLRTEIDVLTGDVNLRDMGG</sequence>
<protein>
    <submittedName>
        <fullName evidence="2">Type VI secretion system baseplate subunit TssE</fullName>
    </submittedName>
</protein>
<dbReference type="KEGG" id="mbur:EQU24_11215"/>
<dbReference type="SUPFAM" id="SSF160719">
    <property type="entry name" value="gpW/gp25-like"/>
    <property type="match status" value="1"/>
</dbReference>
<dbReference type="OrthoDB" id="119583at2"/>
<proteinExistence type="predicted"/>
<gene>
    <name evidence="2" type="primary">tssE</name>
    <name evidence="2" type="ORF">EQU24_11215</name>
</gene>
<dbReference type="Proteomes" id="UP000305881">
    <property type="component" value="Chromosome"/>
</dbReference>
<evidence type="ECO:0000313" key="3">
    <source>
        <dbReference type="Proteomes" id="UP000305881"/>
    </source>
</evidence>